<dbReference type="Proteomes" id="UP000050640">
    <property type="component" value="Unplaced"/>
</dbReference>
<dbReference type="AlphaFoldDB" id="A0A0R3RRR8"/>
<protein>
    <submittedName>
        <fullName evidence="3">Uncharacterized protein</fullName>
    </submittedName>
</protein>
<sequence>MIRSLLLLLFISLLITLGRTQRSVVLTQWFGKGMRNVKYETVANNALDSHGNIVKQTQNGRRDVNGQMVYDCTDITGRIRQDGEEYERSNGRFKYKCSNGTEIIIG</sequence>
<keyword evidence="2" id="KW-1185">Reference proteome</keyword>
<feature type="signal peptide" evidence="1">
    <location>
        <begin position="1"/>
        <end position="20"/>
    </location>
</feature>
<dbReference type="STRING" id="1147741.A0A0R3RRR8"/>
<evidence type="ECO:0000313" key="3">
    <source>
        <dbReference type="WBParaSite" id="EEL_0000445401-mRNA-1"/>
    </source>
</evidence>
<accession>A0A0R3RRR8</accession>
<evidence type="ECO:0000313" key="2">
    <source>
        <dbReference type="Proteomes" id="UP000050640"/>
    </source>
</evidence>
<proteinExistence type="predicted"/>
<evidence type="ECO:0000256" key="1">
    <source>
        <dbReference type="SAM" id="SignalP"/>
    </source>
</evidence>
<name>A0A0R3RRR8_9BILA</name>
<keyword evidence="1" id="KW-0732">Signal</keyword>
<dbReference type="WBParaSite" id="EEL_0000445401-mRNA-1">
    <property type="protein sequence ID" value="EEL_0000445401-mRNA-1"/>
    <property type="gene ID" value="EEL_0000445401"/>
</dbReference>
<organism evidence="2 3">
    <name type="scientific">Elaeophora elaphi</name>
    <dbReference type="NCBI Taxonomy" id="1147741"/>
    <lineage>
        <taxon>Eukaryota</taxon>
        <taxon>Metazoa</taxon>
        <taxon>Ecdysozoa</taxon>
        <taxon>Nematoda</taxon>
        <taxon>Chromadorea</taxon>
        <taxon>Rhabditida</taxon>
        <taxon>Spirurina</taxon>
        <taxon>Spiruromorpha</taxon>
        <taxon>Filarioidea</taxon>
        <taxon>Onchocercidae</taxon>
        <taxon>Elaeophora</taxon>
    </lineage>
</organism>
<reference evidence="3" key="1">
    <citation type="submission" date="2017-02" db="UniProtKB">
        <authorList>
            <consortium name="WormBaseParasite"/>
        </authorList>
    </citation>
    <scope>IDENTIFICATION</scope>
</reference>
<feature type="chain" id="PRO_5006447746" evidence="1">
    <location>
        <begin position="21"/>
        <end position="106"/>
    </location>
</feature>